<comment type="caution">
    <text evidence="1">The sequence shown here is derived from an EMBL/GenBank/DDBJ whole genome shotgun (WGS) entry which is preliminary data.</text>
</comment>
<dbReference type="AlphaFoldDB" id="A0A5J4WV92"/>
<protein>
    <submittedName>
        <fullName evidence="1">Uncharacterized protein</fullName>
    </submittedName>
</protein>
<sequence length="193" mass="22231">MLYNIYVRNQGKINPRDRLNSDAKMEALKNQFITVDPKLKGKINYEGIRNFQIIRRGQYGTQPNVNKAIFGLNWKNILQDPHLLKRIVRNDDVQQLLDEQQEQHLLMLGEIQNKTQKIVEQNESISNPRFSDIQSSLPPKIIQNRIAREPDFNIDARLAEPSAHVGNAAIPKDPDTLLKEVGEEAPKEYVNIL</sequence>
<organism evidence="1 2">
    <name type="scientific">Streblomastix strix</name>
    <dbReference type="NCBI Taxonomy" id="222440"/>
    <lineage>
        <taxon>Eukaryota</taxon>
        <taxon>Metamonada</taxon>
        <taxon>Preaxostyla</taxon>
        <taxon>Oxymonadida</taxon>
        <taxon>Streblomastigidae</taxon>
        <taxon>Streblomastix</taxon>
    </lineage>
</organism>
<accession>A0A5J4WV92</accession>
<reference evidence="1 2" key="1">
    <citation type="submission" date="2019-03" db="EMBL/GenBank/DDBJ databases">
        <title>Single cell metagenomics reveals metabolic interactions within the superorganism composed of flagellate Streblomastix strix and complex community of Bacteroidetes bacteria on its surface.</title>
        <authorList>
            <person name="Treitli S.C."/>
            <person name="Kolisko M."/>
            <person name="Husnik F."/>
            <person name="Keeling P."/>
            <person name="Hampl V."/>
        </authorList>
    </citation>
    <scope>NUCLEOTIDE SEQUENCE [LARGE SCALE GENOMIC DNA]</scope>
    <source>
        <strain evidence="1">ST1C</strain>
    </source>
</reference>
<name>A0A5J4WV92_9EUKA</name>
<evidence type="ECO:0000313" key="2">
    <source>
        <dbReference type="Proteomes" id="UP000324800"/>
    </source>
</evidence>
<proteinExistence type="predicted"/>
<gene>
    <name evidence="1" type="ORF">EZS28_005500</name>
</gene>
<dbReference type="EMBL" id="SNRW01000842">
    <property type="protein sequence ID" value="KAA6398977.1"/>
    <property type="molecule type" value="Genomic_DNA"/>
</dbReference>
<evidence type="ECO:0000313" key="1">
    <source>
        <dbReference type="EMBL" id="KAA6398977.1"/>
    </source>
</evidence>
<dbReference type="Proteomes" id="UP000324800">
    <property type="component" value="Unassembled WGS sequence"/>
</dbReference>